<dbReference type="PANTHER" id="PTHR11361:SF34">
    <property type="entry name" value="DNA MISMATCH REPAIR PROTEIN MSH1, MITOCHONDRIAL"/>
    <property type="match status" value="1"/>
</dbReference>
<evidence type="ECO:0000256" key="3">
    <source>
        <dbReference type="ARBA" id="ARBA00023125"/>
    </source>
</evidence>
<dbReference type="OrthoDB" id="9808166at2"/>
<dbReference type="STRING" id="380248.SAMN05216251_103211"/>
<keyword evidence="2" id="KW-0067">ATP-binding</keyword>
<reference evidence="5 6" key="1">
    <citation type="submission" date="2016-10" db="EMBL/GenBank/DDBJ databases">
        <authorList>
            <person name="de Groot N.N."/>
        </authorList>
    </citation>
    <scope>NUCLEOTIDE SEQUENCE [LARGE SCALE GENOMIC DNA]</scope>
    <source>
        <strain evidence="5 6">CGMCC 4.3510</strain>
    </source>
</reference>
<dbReference type="Pfam" id="PF00488">
    <property type="entry name" value="MutS_V"/>
    <property type="match status" value="1"/>
</dbReference>
<keyword evidence="3" id="KW-0238">DNA-binding</keyword>
<evidence type="ECO:0000256" key="2">
    <source>
        <dbReference type="ARBA" id="ARBA00022840"/>
    </source>
</evidence>
<organism evidence="5 6">
    <name type="scientific">Actinacidiphila alni</name>
    <dbReference type="NCBI Taxonomy" id="380248"/>
    <lineage>
        <taxon>Bacteria</taxon>
        <taxon>Bacillati</taxon>
        <taxon>Actinomycetota</taxon>
        <taxon>Actinomycetes</taxon>
        <taxon>Kitasatosporales</taxon>
        <taxon>Streptomycetaceae</taxon>
        <taxon>Actinacidiphila</taxon>
    </lineage>
</organism>
<dbReference type="EMBL" id="FONG01000003">
    <property type="protein sequence ID" value="SFE46975.1"/>
    <property type="molecule type" value="Genomic_DNA"/>
</dbReference>
<dbReference type="Proteomes" id="UP000199323">
    <property type="component" value="Unassembled WGS sequence"/>
</dbReference>
<feature type="domain" description="DNA mismatch repair proteins mutS family" evidence="4">
    <location>
        <begin position="321"/>
        <end position="501"/>
    </location>
</feature>
<accession>A0A1I2ASJ0</accession>
<dbReference type="InterPro" id="IPR000432">
    <property type="entry name" value="DNA_mismatch_repair_MutS_C"/>
</dbReference>
<dbReference type="Gene3D" id="3.40.50.300">
    <property type="entry name" value="P-loop containing nucleotide triphosphate hydrolases"/>
    <property type="match status" value="1"/>
</dbReference>
<dbReference type="AlphaFoldDB" id="A0A1I2ASJ0"/>
<dbReference type="SUPFAM" id="SSF52540">
    <property type="entry name" value="P-loop containing nucleoside triphosphate hydrolases"/>
    <property type="match status" value="1"/>
</dbReference>
<gene>
    <name evidence="5" type="ORF">SAMN05216251_103211</name>
</gene>
<dbReference type="GO" id="GO:0140664">
    <property type="term" value="F:ATP-dependent DNA damage sensor activity"/>
    <property type="evidence" value="ECO:0007669"/>
    <property type="project" value="InterPro"/>
</dbReference>
<dbReference type="GO" id="GO:0005829">
    <property type="term" value="C:cytosol"/>
    <property type="evidence" value="ECO:0007669"/>
    <property type="project" value="TreeGrafter"/>
</dbReference>
<proteinExistence type="predicted"/>
<sequence>MKAFLLHPYEDFDWQAELPSHEPDLTRDLGLETLFDAMDADDAFLNDVARRVVLLGLHDPGVIVYRQEVLRDCLGHPEVLRELYGIAVTAIGGERRIFGSFSRSPDSILYRAVQVLDLFVGQLHELRRTADEHAAEFTSPGFARFFRMLETELDDAYFQTVEDHLTRLKFRGGVQISANLGRGAKGTGYVLREPPSRLGWFDRLTGNAPTSYTYRVPDRDEAGEHDLAELRGRGINLAADALAKSADHILGFFVMLRRELGFYLACLNLHERLTAKDAPVCFPEPFSGTGPRLSCRGLYDTCLALRQDEPVTGNDVDADDRALLVVTGANEGGKSTFLRSVGLAQLMTQAGMFVSAREYVCDVRDAVFTHCRREEDDEMVSGKFDEELARMDDIAQRVTRGGFVLFNESFASTNEREGSEIARQIFRALLESGVKILCVTHLYDLAHSLYEQHHADALFLRAQRRDDGTRTFRLVEGEPEPTSHGEDLYQQVFGTAPVAAGSPRRS</sequence>
<evidence type="ECO:0000259" key="4">
    <source>
        <dbReference type="SMART" id="SM00534"/>
    </source>
</evidence>
<name>A0A1I2ASJ0_9ACTN</name>
<dbReference type="SMART" id="SM00534">
    <property type="entry name" value="MUTSac"/>
    <property type="match status" value="1"/>
</dbReference>
<evidence type="ECO:0000256" key="1">
    <source>
        <dbReference type="ARBA" id="ARBA00022741"/>
    </source>
</evidence>
<dbReference type="InterPro" id="IPR027417">
    <property type="entry name" value="P-loop_NTPase"/>
</dbReference>
<dbReference type="GO" id="GO:0006298">
    <property type="term" value="P:mismatch repair"/>
    <property type="evidence" value="ECO:0007669"/>
    <property type="project" value="InterPro"/>
</dbReference>
<evidence type="ECO:0000313" key="6">
    <source>
        <dbReference type="Proteomes" id="UP000199323"/>
    </source>
</evidence>
<protein>
    <submittedName>
        <fullName evidence="5">MutS domain V</fullName>
    </submittedName>
</protein>
<keyword evidence="1" id="KW-0547">Nucleotide-binding</keyword>
<dbReference type="InterPro" id="IPR045076">
    <property type="entry name" value="MutS"/>
</dbReference>
<dbReference type="GO" id="GO:0005524">
    <property type="term" value="F:ATP binding"/>
    <property type="evidence" value="ECO:0007669"/>
    <property type="project" value="UniProtKB-KW"/>
</dbReference>
<dbReference type="RefSeq" id="WP_093712439.1">
    <property type="nucleotide sequence ID" value="NZ_FONG01000003.1"/>
</dbReference>
<keyword evidence="6" id="KW-1185">Reference proteome</keyword>
<dbReference type="PANTHER" id="PTHR11361">
    <property type="entry name" value="DNA MISMATCH REPAIR PROTEIN MUTS FAMILY MEMBER"/>
    <property type="match status" value="1"/>
</dbReference>
<evidence type="ECO:0000313" key="5">
    <source>
        <dbReference type="EMBL" id="SFE46975.1"/>
    </source>
</evidence>
<dbReference type="GO" id="GO:0030983">
    <property type="term" value="F:mismatched DNA binding"/>
    <property type="evidence" value="ECO:0007669"/>
    <property type="project" value="InterPro"/>
</dbReference>